<keyword evidence="2" id="KW-0808">Transferase</keyword>
<sequence>MAAPQLPPIPPLVPAEHDWQTSSTDSTIHQRRAIGAENIVGLEKSNAAGANDLYLISSVQFADSNLTLSKLKGKVERALVKHRYEHPEIAQTGLWEEGQLSALIQYKPLTSNEEALTWAKGIVHVRAGKETGLEIRTEHEIKRFQEKTGSAKAVVVDIVAPVDGLDAPLGSTNVEFVFHSNHLYFDGISKRIFVGDFFRYLADTDDELPDLKWGEEVKNLGAPVLSLLKDGTPTSGPEFDGTFGQYAGGAMRAMNNYGLDPKVGYGLPRVIFHTFTTAESDAIYKSVKSKVDPKASPAHLGHAAVLLALLKAKPTTAETPDSQVYMSSSPVNGRRFLQDAKLGKTYYPLVQASCPVTFENIKQYNLVDADKETIKKYLTQASKVAQDSYDVWLKNPLTLPVAISFHALVTMLIASGQVPETGLTAPLYTSDGVNETYIDREISDKSGNVAITVNTVRFFLNQYMPFLSIRLDSFRGRSELSLSYNDGQYTEEEASAFLKDIAFFMLQFIE</sequence>
<dbReference type="RefSeq" id="XP_040730863.1">
    <property type="nucleotide sequence ID" value="XM_040874495.1"/>
</dbReference>
<dbReference type="EMBL" id="MIKG01000003">
    <property type="protein sequence ID" value="RAO66346.1"/>
    <property type="molecule type" value="Genomic_DNA"/>
</dbReference>
<gene>
    <name evidence="4" type="ORF">BHQ10_002358</name>
</gene>
<dbReference type="PANTHER" id="PTHR42034">
    <property type="entry name" value="CHROMOSOME 7, WHOLE GENOME SHOTGUN SEQUENCE-RELATED"/>
    <property type="match status" value="1"/>
</dbReference>
<dbReference type="Proteomes" id="UP000249363">
    <property type="component" value="Unassembled WGS sequence"/>
</dbReference>
<dbReference type="OrthoDB" id="2548233at2759"/>
<dbReference type="AlphaFoldDB" id="A0A364KS17"/>
<evidence type="ECO:0008006" key="6">
    <source>
        <dbReference type="Google" id="ProtNLM"/>
    </source>
</evidence>
<name>A0A364KS17_TALAM</name>
<evidence type="ECO:0000256" key="2">
    <source>
        <dbReference type="ARBA" id="ARBA00022679"/>
    </source>
</evidence>
<reference evidence="4 5" key="1">
    <citation type="journal article" date="2017" name="Biotechnol. Biofuels">
        <title>Differential beta-glucosidase expression as a function of carbon source availability in Talaromyces amestolkiae: a genomic and proteomic approach.</title>
        <authorList>
            <person name="de Eugenio L.I."/>
            <person name="Mendez-Liter J.A."/>
            <person name="Nieto-Dominguez M."/>
            <person name="Alonso L."/>
            <person name="Gil-Munoz J."/>
            <person name="Barriuso J."/>
            <person name="Prieto A."/>
            <person name="Martinez M.J."/>
        </authorList>
    </citation>
    <scope>NUCLEOTIDE SEQUENCE [LARGE SCALE GENOMIC DNA]</scope>
    <source>
        <strain evidence="4 5">CIB</strain>
    </source>
</reference>
<comment type="similarity">
    <text evidence="1">Belongs to the trichothecene O-acetyltransferase family.</text>
</comment>
<accession>A0A364KS17</accession>
<keyword evidence="5" id="KW-1185">Reference proteome</keyword>
<evidence type="ECO:0000256" key="1">
    <source>
        <dbReference type="ARBA" id="ARBA00006439"/>
    </source>
</evidence>
<proteinExistence type="inferred from homology"/>
<dbReference type="Gene3D" id="3.30.559.30">
    <property type="entry name" value="Nonribosomal peptide synthetase, condensation domain"/>
    <property type="match status" value="1"/>
</dbReference>
<feature type="compositionally biased region" description="Pro residues" evidence="3">
    <location>
        <begin position="1"/>
        <end position="13"/>
    </location>
</feature>
<evidence type="ECO:0000256" key="3">
    <source>
        <dbReference type="SAM" id="MobiDB-lite"/>
    </source>
</evidence>
<dbReference type="GeneID" id="63791575"/>
<evidence type="ECO:0000313" key="4">
    <source>
        <dbReference type="EMBL" id="RAO66346.1"/>
    </source>
</evidence>
<feature type="region of interest" description="Disordered" evidence="3">
    <location>
        <begin position="1"/>
        <end position="27"/>
    </location>
</feature>
<protein>
    <recommendedName>
        <fullName evidence="6">15-O-acetyltransferase Tri3</fullName>
    </recommendedName>
</protein>
<comment type="caution">
    <text evidence="4">The sequence shown here is derived from an EMBL/GenBank/DDBJ whole genome shotgun (WGS) entry which is preliminary data.</text>
</comment>
<dbReference type="Gene3D" id="3.30.559.10">
    <property type="entry name" value="Chloramphenicol acetyltransferase-like domain"/>
    <property type="match status" value="1"/>
</dbReference>
<dbReference type="GO" id="GO:0043386">
    <property type="term" value="P:mycotoxin biosynthetic process"/>
    <property type="evidence" value="ECO:0007669"/>
    <property type="project" value="InterPro"/>
</dbReference>
<organism evidence="4 5">
    <name type="scientific">Talaromyces amestolkiae</name>
    <dbReference type="NCBI Taxonomy" id="1196081"/>
    <lineage>
        <taxon>Eukaryota</taxon>
        <taxon>Fungi</taxon>
        <taxon>Dikarya</taxon>
        <taxon>Ascomycota</taxon>
        <taxon>Pezizomycotina</taxon>
        <taxon>Eurotiomycetes</taxon>
        <taxon>Eurotiomycetidae</taxon>
        <taxon>Eurotiales</taxon>
        <taxon>Trichocomaceae</taxon>
        <taxon>Talaromyces</taxon>
        <taxon>Talaromyces sect. Talaromyces</taxon>
    </lineage>
</organism>
<dbReference type="PANTHER" id="PTHR42034:SF1">
    <property type="entry name" value="CONDENSATION DOMAIN-CONTAINING PROTEIN"/>
    <property type="match status" value="1"/>
</dbReference>
<dbReference type="GO" id="GO:0016407">
    <property type="term" value="F:acetyltransferase activity"/>
    <property type="evidence" value="ECO:0007669"/>
    <property type="project" value="InterPro"/>
</dbReference>
<evidence type="ECO:0000313" key="5">
    <source>
        <dbReference type="Proteomes" id="UP000249363"/>
    </source>
</evidence>
<dbReference type="InterPro" id="IPR009992">
    <property type="entry name" value="Tri3/Sat12/Sat16/Mac1"/>
</dbReference>
<dbReference type="Pfam" id="PF07428">
    <property type="entry name" value="Tri3"/>
    <property type="match status" value="1"/>
</dbReference>
<dbReference type="InterPro" id="IPR023213">
    <property type="entry name" value="CAT-like_dom_sf"/>
</dbReference>